<sequence length="131" mass="15037">MRPTMKLCKGSRGVGRQLSPVEKVAVAGGTGCLKRIAGELFWKRYQAQGSNNPFLFKSELQSWYPVINQSRPNSVETRRPRRRHSVRRKVRPVLIQISFIFLRSACSVICCVIKINPENLKFRSCKAIFKK</sequence>
<dbReference type="Proteomes" id="UP001055811">
    <property type="component" value="Linkage Group LG09"/>
</dbReference>
<gene>
    <name evidence="1" type="ORF">L2E82_48054</name>
</gene>
<accession>A0ACB8YXG4</accession>
<name>A0ACB8YXG4_CICIN</name>
<evidence type="ECO:0000313" key="1">
    <source>
        <dbReference type="EMBL" id="KAI3690079.1"/>
    </source>
</evidence>
<keyword evidence="2" id="KW-1185">Reference proteome</keyword>
<reference evidence="2" key="1">
    <citation type="journal article" date="2022" name="Mol. Ecol. Resour.">
        <title>The genomes of chicory, endive, great burdock and yacon provide insights into Asteraceae palaeo-polyploidization history and plant inulin production.</title>
        <authorList>
            <person name="Fan W."/>
            <person name="Wang S."/>
            <person name="Wang H."/>
            <person name="Wang A."/>
            <person name="Jiang F."/>
            <person name="Liu H."/>
            <person name="Zhao H."/>
            <person name="Xu D."/>
            <person name="Zhang Y."/>
        </authorList>
    </citation>
    <scope>NUCLEOTIDE SEQUENCE [LARGE SCALE GENOMIC DNA]</scope>
    <source>
        <strain evidence="2">cv. Punajuju</strain>
    </source>
</reference>
<protein>
    <submittedName>
        <fullName evidence="1">Uncharacterized protein</fullName>
    </submittedName>
</protein>
<dbReference type="EMBL" id="CM042017">
    <property type="protein sequence ID" value="KAI3690079.1"/>
    <property type="molecule type" value="Genomic_DNA"/>
</dbReference>
<organism evidence="1 2">
    <name type="scientific">Cichorium intybus</name>
    <name type="common">Chicory</name>
    <dbReference type="NCBI Taxonomy" id="13427"/>
    <lineage>
        <taxon>Eukaryota</taxon>
        <taxon>Viridiplantae</taxon>
        <taxon>Streptophyta</taxon>
        <taxon>Embryophyta</taxon>
        <taxon>Tracheophyta</taxon>
        <taxon>Spermatophyta</taxon>
        <taxon>Magnoliopsida</taxon>
        <taxon>eudicotyledons</taxon>
        <taxon>Gunneridae</taxon>
        <taxon>Pentapetalae</taxon>
        <taxon>asterids</taxon>
        <taxon>campanulids</taxon>
        <taxon>Asterales</taxon>
        <taxon>Asteraceae</taxon>
        <taxon>Cichorioideae</taxon>
        <taxon>Cichorieae</taxon>
        <taxon>Cichoriinae</taxon>
        <taxon>Cichorium</taxon>
    </lineage>
</organism>
<evidence type="ECO:0000313" key="2">
    <source>
        <dbReference type="Proteomes" id="UP001055811"/>
    </source>
</evidence>
<proteinExistence type="predicted"/>
<comment type="caution">
    <text evidence="1">The sequence shown here is derived from an EMBL/GenBank/DDBJ whole genome shotgun (WGS) entry which is preliminary data.</text>
</comment>
<reference evidence="1 2" key="2">
    <citation type="journal article" date="2022" name="Mol. Ecol. Resour.">
        <title>The genomes of chicory, endive, great burdock and yacon provide insights into Asteraceae paleo-polyploidization history and plant inulin production.</title>
        <authorList>
            <person name="Fan W."/>
            <person name="Wang S."/>
            <person name="Wang H."/>
            <person name="Wang A."/>
            <person name="Jiang F."/>
            <person name="Liu H."/>
            <person name="Zhao H."/>
            <person name="Xu D."/>
            <person name="Zhang Y."/>
        </authorList>
    </citation>
    <scope>NUCLEOTIDE SEQUENCE [LARGE SCALE GENOMIC DNA]</scope>
    <source>
        <strain evidence="2">cv. Punajuju</strain>
        <tissue evidence="1">Leaves</tissue>
    </source>
</reference>